<name>A0A6I2V083_9FIRM</name>
<keyword evidence="6" id="KW-0238">DNA-binding</keyword>
<dbReference type="SMART" id="SM00342">
    <property type="entry name" value="HTH_ARAC"/>
    <property type="match status" value="1"/>
</dbReference>
<keyword evidence="5" id="KW-0805">Transcription regulation</keyword>
<dbReference type="SMART" id="SM00448">
    <property type="entry name" value="REC"/>
    <property type="match status" value="1"/>
</dbReference>
<dbReference type="InterPro" id="IPR051552">
    <property type="entry name" value="HptR"/>
</dbReference>
<feature type="modified residue" description="4-aspartylphosphate" evidence="8">
    <location>
        <position position="87"/>
    </location>
</feature>
<dbReference type="SUPFAM" id="SSF52172">
    <property type="entry name" value="CheY-like"/>
    <property type="match status" value="1"/>
</dbReference>
<evidence type="ECO:0000256" key="4">
    <source>
        <dbReference type="ARBA" id="ARBA00023012"/>
    </source>
</evidence>
<keyword evidence="12" id="KW-1185">Reference proteome</keyword>
<dbReference type="InterPro" id="IPR018060">
    <property type="entry name" value="HTH_AraC"/>
</dbReference>
<dbReference type="GO" id="GO:0003700">
    <property type="term" value="F:DNA-binding transcription factor activity"/>
    <property type="evidence" value="ECO:0007669"/>
    <property type="project" value="InterPro"/>
</dbReference>
<dbReference type="PROSITE" id="PS50110">
    <property type="entry name" value="RESPONSE_REGULATORY"/>
    <property type="match status" value="1"/>
</dbReference>
<dbReference type="InterPro" id="IPR001789">
    <property type="entry name" value="Sig_transdc_resp-reg_receiver"/>
</dbReference>
<dbReference type="GO" id="GO:0043565">
    <property type="term" value="F:sequence-specific DNA binding"/>
    <property type="evidence" value="ECO:0007669"/>
    <property type="project" value="InterPro"/>
</dbReference>
<dbReference type="AlphaFoldDB" id="A0A6I2V083"/>
<dbReference type="PANTHER" id="PTHR42713">
    <property type="entry name" value="HISTIDINE KINASE-RELATED"/>
    <property type="match status" value="1"/>
</dbReference>
<keyword evidence="7" id="KW-0804">Transcription</keyword>
<keyword evidence="4" id="KW-0902">Two-component regulatory system</keyword>
<dbReference type="SUPFAM" id="SSF46689">
    <property type="entry name" value="Homeodomain-like"/>
    <property type="match status" value="1"/>
</dbReference>
<evidence type="ECO:0000256" key="6">
    <source>
        <dbReference type="ARBA" id="ARBA00023125"/>
    </source>
</evidence>
<proteinExistence type="predicted"/>
<dbReference type="Gene3D" id="3.40.50.2300">
    <property type="match status" value="1"/>
</dbReference>
<feature type="domain" description="HTH araC/xylS-type" evidence="9">
    <location>
        <begin position="467"/>
        <end position="566"/>
    </location>
</feature>
<reference evidence="11 12" key="1">
    <citation type="submission" date="2019-08" db="EMBL/GenBank/DDBJ databases">
        <title>In-depth cultivation of the pig gut microbiome towards novel bacterial diversity and tailored functional studies.</title>
        <authorList>
            <person name="Wylensek D."/>
            <person name="Hitch T.C.A."/>
            <person name="Clavel T."/>
        </authorList>
    </citation>
    <scope>NUCLEOTIDE SEQUENCE [LARGE SCALE GENOMIC DNA]</scope>
    <source>
        <strain evidence="12">WCA-380-WT-3B3</strain>
    </source>
</reference>
<keyword evidence="3 8" id="KW-0597">Phosphoprotein</keyword>
<dbReference type="PROSITE" id="PS01124">
    <property type="entry name" value="HTH_ARAC_FAMILY_2"/>
    <property type="match status" value="1"/>
</dbReference>
<dbReference type="PANTHER" id="PTHR42713:SF3">
    <property type="entry name" value="TRANSCRIPTIONAL REGULATORY PROTEIN HPTR"/>
    <property type="match status" value="1"/>
</dbReference>
<gene>
    <name evidence="11" type="ORF">FYJ78_11400</name>
</gene>
<dbReference type="InterPro" id="IPR009057">
    <property type="entry name" value="Homeodomain-like_sf"/>
</dbReference>
<keyword evidence="2" id="KW-0963">Cytoplasm</keyword>
<evidence type="ECO:0000256" key="8">
    <source>
        <dbReference type="PROSITE-ProRule" id="PRU00169"/>
    </source>
</evidence>
<dbReference type="Pfam" id="PF17853">
    <property type="entry name" value="GGDEF_2"/>
    <property type="match status" value="1"/>
</dbReference>
<organism evidence="11 12">
    <name type="scientific">Selenomonas montiformis</name>
    <dbReference type="NCBI Taxonomy" id="2652285"/>
    <lineage>
        <taxon>Bacteria</taxon>
        <taxon>Bacillati</taxon>
        <taxon>Bacillota</taxon>
        <taxon>Negativicutes</taxon>
        <taxon>Selenomonadales</taxon>
        <taxon>Selenomonadaceae</taxon>
        <taxon>Selenomonas</taxon>
    </lineage>
</organism>
<comment type="subcellular location">
    <subcellularLocation>
        <location evidence="1">Cytoplasm</location>
    </subcellularLocation>
</comment>
<evidence type="ECO:0000256" key="5">
    <source>
        <dbReference type="ARBA" id="ARBA00023015"/>
    </source>
</evidence>
<evidence type="ECO:0000313" key="11">
    <source>
        <dbReference type="EMBL" id="MSV25754.1"/>
    </source>
</evidence>
<dbReference type="EMBL" id="VUNL01000015">
    <property type="protein sequence ID" value="MSV25754.1"/>
    <property type="molecule type" value="Genomic_DNA"/>
</dbReference>
<dbReference type="InterPro" id="IPR041522">
    <property type="entry name" value="CdaR_GGDEF"/>
</dbReference>
<accession>A0A6I2V083</accession>
<dbReference type="GO" id="GO:0000160">
    <property type="term" value="P:phosphorelay signal transduction system"/>
    <property type="evidence" value="ECO:0007669"/>
    <property type="project" value="UniProtKB-KW"/>
</dbReference>
<feature type="domain" description="Response regulatory" evidence="10">
    <location>
        <begin position="35"/>
        <end position="152"/>
    </location>
</feature>
<evidence type="ECO:0000256" key="7">
    <source>
        <dbReference type="ARBA" id="ARBA00023163"/>
    </source>
</evidence>
<evidence type="ECO:0000256" key="1">
    <source>
        <dbReference type="ARBA" id="ARBA00004496"/>
    </source>
</evidence>
<dbReference type="InterPro" id="IPR011006">
    <property type="entry name" value="CheY-like_superfamily"/>
</dbReference>
<dbReference type="GO" id="GO:0005737">
    <property type="term" value="C:cytoplasm"/>
    <property type="evidence" value="ECO:0007669"/>
    <property type="project" value="UniProtKB-SubCell"/>
</dbReference>
<comment type="caution">
    <text evidence="11">The sequence shown here is derived from an EMBL/GenBank/DDBJ whole genome shotgun (WGS) entry which is preliminary data.</text>
</comment>
<evidence type="ECO:0000259" key="9">
    <source>
        <dbReference type="PROSITE" id="PS01124"/>
    </source>
</evidence>
<dbReference type="CDD" id="cd17536">
    <property type="entry name" value="REC_YesN-like"/>
    <property type="match status" value="1"/>
</dbReference>
<evidence type="ECO:0000256" key="3">
    <source>
        <dbReference type="ARBA" id="ARBA00022553"/>
    </source>
</evidence>
<evidence type="ECO:0000256" key="2">
    <source>
        <dbReference type="ARBA" id="ARBA00022490"/>
    </source>
</evidence>
<protein>
    <submittedName>
        <fullName evidence="11">Response regulator</fullName>
    </submittedName>
</protein>
<dbReference type="Pfam" id="PF12833">
    <property type="entry name" value="HTH_18"/>
    <property type="match status" value="1"/>
</dbReference>
<dbReference type="Gene3D" id="1.10.10.60">
    <property type="entry name" value="Homeodomain-like"/>
    <property type="match status" value="2"/>
</dbReference>
<evidence type="ECO:0000259" key="10">
    <source>
        <dbReference type="PROSITE" id="PS50110"/>
    </source>
</evidence>
<dbReference type="Proteomes" id="UP000430222">
    <property type="component" value="Unassembled WGS sequence"/>
</dbReference>
<dbReference type="Pfam" id="PF00072">
    <property type="entry name" value="Response_reg"/>
    <property type="match status" value="1"/>
</dbReference>
<sequence length="567" mass="63877">MGRRPDWRSQVSRAWGPAFMSCCRRISWRNRNMHKIMIVDDDRIIRMGLMKTIPWAEHGFELVGEAGDGEQALELIRKTQPQVVISDIRMPFMDGLELARRTRELYPAIKFIFLTGFEDFGYAKTAVGLQAVDYLLKPVERGVLLDKVKKAAAAWDREHGSREQLQAARPYLKGGFFQKLLAGTSPENEMIREAAHLGLDIDHSYALAMLACIDDYDLEEVHPRSGHRELRRRVADCLDQVIEEEGLIGGAFILEHEAQAVLLMADSPDGLSATARKAAMVFCQQVRTSLQTTLTIGLGTVQAGTSGIAASFDDAHSVLAFRHVIGKDTVITTDDLDRLVNQVEHPEEAEADGEKPEENLVEKVRLGLVDDALQLLTVMEESLCSRRLSLGEIRLRAVDMLLGLFKGAARWAPAWQAKHAANKAHYYSEINHMQTVSEIMGLLRSLVDSLAQFMIDENSSQRGDVIDEVTDYIEAHYAEHGLSLQDIGRYVHMNPIYLSVLFKKKKKITFTGFLLQIRMTKAMEMLRATDMKTYEVAERTGYSSPEYFGACFKKYTGSSPLEFRNRS</sequence>
<evidence type="ECO:0000313" key="12">
    <source>
        <dbReference type="Proteomes" id="UP000430222"/>
    </source>
</evidence>